<keyword evidence="3" id="KW-1185">Reference proteome</keyword>
<dbReference type="AlphaFoldDB" id="A0A4Z2H3E1"/>
<name>A0A4Z2H3E1_9TELE</name>
<evidence type="ECO:0000313" key="3">
    <source>
        <dbReference type="Proteomes" id="UP000314294"/>
    </source>
</evidence>
<gene>
    <name evidence="2" type="ORF">EYF80_030010</name>
</gene>
<dbReference type="EMBL" id="SRLO01000348">
    <property type="protein sequence ID" value="TNN59825.1"/>
    <property type="molecule type" value="Genomic_DNA"/>
</dbReference>
<feature type="compositionally biased region" description="Polar residues" evidence="1">
    <location>
        <begin position="23"/>
        <end position="32"/>
    </location>
</feature>
<dbReference type="Proteomes" id="UP000314294">
    <property type="component" value="Unassembled WGS sequence"/>
</dbReference>
<evidence type="ECO:0000256" key="1">
    <source>
        <dbReference type="SAM" id="MobiDB-lite"/>
    </source>
</evidence>
<sequence length="117" mass="12820">MESSVWERVELLSRRVTTKATRKSTSSIQQEKPGTEPSSQPPPLQPQNPGCRPVRIQGNTVIVKKSFNHLIVSSSPERPVGLLSVYTAFLKKSTAQAVGGCETSKRTDDERGVAHFS</sequence>
<proteinExistence type="predicted"/>
<accession>A0A4Z2H3E1</accession>
<reference evidence="2 3" key="1">
    <citation type="submission" date="2019-03" db="EMBL/GenBank/DDBJ databases">
        <title>First draft genome of Liparis tanakae, snailfish: a comprehensive survey of snailfish specific genes.</title>
        <authorList>
            <person name="Kim W."/>
            <person name="Song I."/>
            <person name="Jeong J.-H."/>
            <person name="Kim D."/>
            <person name="Kim S."/>
            <person name="Ryu S."/>
            <person name="Song J.Y."/>
            <person name="Lee S.K."/>
        </authorList>
    </citation>
    <scope>NUCLEOTIDE SEQUENCE [LARGE SCALE GENOMIC DNA]</scope>
    <source>
        <tissue evidence="2">Muscle</tissue>
    </source>
</reference>
<organism evidence="2 3">
    <name type="scientific">Liparis tanakae</name>
    <name type="common">Tanaka's snailfish</name>
    <dbReference type="NCBI Taxonomy" id="230148"/>
    <lineage>
        <taxon>Eukaryota</taxon>
        <taxon>Metazoa</taxon>
        <taxon>Chordata</taxon>
        <taxon>Craniata</taxon>
        <taxon>Vertebrata</taxon>
        <taxon>Euteleostomi</taxon>
        <taxon>Actinopterygii</taxon>
        <taxon>Neopterygii</taxon>
        <taxon>Teleostei</taxon>
        <taxon>Neoteleostei</taxon>
        <taxon>Acanthomorphata</taxon>
        <taxon>Eupercaria</taxon>
        <taxon>Perciformes</taxon>
        <taxon>Cottioidei</taxon>
        <taxon>Cottales</taxon>
        <taxon>Liparidae</taxon>
        <taxon>Liparis</taxon>
    </lineage>
</organism>
<comment type="caution">
    <text evidence="2">The sequence shown here is derived from an EMBL/GenBank/DDBJ whole genome shotgun (WGS) entry which is preliminary data.</text>
</comment>
<protein>
    <submittedName>
        <fullName evidence="2">Uncharacterized protein</fullName>
    </submittedName>
</protein>
<feature type="region of interest" description="Disordered" evidence="1">
    <location>
        <begin position="16"/>
        <end position="54"/>
    </location>
</feature>
<evidence type="ECO:0000313" key="2">
    <source>
        <dbReference type="EMBL" id="TNN59825.1"/>
    </source>
</evidence>